<evidence type="ECO:0000313" key="3">
    <source>
        <dbReference type="Proteomes" id="UP001580407"/>
    </source>
</evidence>
<gene>
    <name evidence="2" type="ORF">ACE3NQ_22300</name>
</gene>
<evidence type="ECO:0000256" key="1">
    <source>
        <dbReference type="SAM" id="MobiDB-lite"/>
    </source>
</evidence>
<dbReference type="EMBL" id="JBHILM010000029">
    <property type="protein sequence ID" value="MFB5683647.1"/>
    <property type="molecule type" value="Genomic_DNA"/>
</dbReference>
<name>A0ABV5BD79_9BACL</name>
<protein>
    <submittedName>
        <fullName evidence="2">DUF6550 family protein</fullName>
    </submittedName>
</protein>
<organism evidence="2 3">
    <name type="scientific">Paenibacillus terreus</name>
    <dbReference type="NCBI Taxonomy" id="1387834"/>
    <lineage>
        <taxon>Bacteria</taxon>
        <taxon>Bacillati</taxon>
        <taxon>Bacillota</taxon>
        <taxon>Bacilli</taxon>
        <taxon>Bacillales</taxon>
        <taxon>Paenibacillaceae</taxon>
        <taxon>Paenibacillus</taxon>
    </lineage>
</organism>
<keyword evidence="3" id="KW-1185">Reference proteome</keyword>
<feature type="compositionally biased region" description="Basic and acidic residues" evidence="1">
    <location>
        <begin position="134"/>
        <end position="151"/>
    </location>
</feature>
<accession>A0ABV5BD79</accession>
<feature type="compositionally biased region" description="Basic and acidic residues" evidence="1">
    <location>
        <begin position="114"/>
        <end position="125"/>
    </location>
</feature>
<feature type="region of interest" description="Disordered" evidence="1">
    <location>
        <begin position="41"/>
        <end position="193"/>
    </location>
</feature>
<dbReference type="Proteomes" id="UP001580407">
    <property type="component" value="Unassembled WGS sequence"/>
</dbReference>
<dbReference type="Pfam" id="PF20187">
    <property type="entry name" value="DUF6550"/>
    <property type="match status" value="1"/>
</dbReference>
<comment type="caution">
    <text evidence="2">The sequence shown here is derived from an EMBL/GenBank/DDBJ whole genome shotgun (WGS) entry which is preliminary data.</text>
</comment>
<evidence type="ECO:0000313" key="2">
    <source>
        <dbReference type="EMBL" id="MFB5683647.1"/>
    </source>
</evidence>
<proteinExistence type="predicted"/>
<reference evidence="2 3" key="1">
    <citation type="submission" date="2024-09" db="EMBL/GenBank/DDBJ databases">
        <authorList>
            <person name="Ruan L."/>
        </authorList>
    </citation>
    <scope>NUCLEOTIDE SEQUENCE [LARGE SCALE GENOMIC DNA]</scope>
    <source>
        <strain evidence="2 3">D33</strain>
    </source>
</reference>
<sequence>MKRKAWLLTGGIVVLGSIGILAFNLSSDKPVKTEPVITVTPSLTVPDPADIDIPKSAMGNSPETQAPSSSPVVSDVKPDQEPTIKEQPVLQPDKGPQHVEVPITEPESTPKPNEQPKPKPKETKKPQSPTSPPKNDKKETKPSEPEEEPKAGEQGNSGKVYVPGFGWVEDSGDNKGEQSSSDGDWDKQVGTMD</sequence>
<dbReference type="InterPro" id="IPR046680">
    <property type="entry name" value="DUF6550"/>
</dbReference>
<dbReference type="RefSeq" id="WP_375527377.1">
    <property type="nucleotide sequence ID" value="NZ_JBHILM010000029.1"/>
</dbReference>